<evidence type="ECO:0000313" key="2">
    <source>
        <dbReference type="EMBL" id="RKR29902.1"/>
    </source>
</evidence>
<dbReference type="Pfam" id="PF13560">
    <property type="entry name" value="HTH_31"/>
    <property type="match status" value="1"/>
</dbReference>
<evidence type="ECO:0000313" key="3">
    <source>
        <dbReference type="Proteomes" id="UP000276055"/>
    </source>
</evidence>
<dbReference type="SUPFAM" id="SSF47413">
    <property type="entry name" value="lambda repressor-like DNA-binding domains"/>
    <property type="match status" value="1"/>
</dbReference>
<dbReference type="InterPro" id="IPR010982">
    <property type="entry name" value="Lambda_DNA-bd_dom_sf"/>
</dbReference>
<dbReference type="PANTHER" id="PTHR35010">
    <property type="entry name" value="BLL4672 PROTEIN-RELATED"/>
    <property type="match status" value="1"/>
</dbReference>
<dbReference type="CDD" id="cd00093">
    <property type="entry name" value="HTH_XRE"/>
    <property type="match status" value="1"/>
</dbReference>
<dbReference type="RefSeq" id="WP_120950039.1">
    <property type="nucleotide sequence ID" value="NZ_RBIR01000001.1"/>
</dbReference>
<dbReference type="Pfam" id="PF17765">
    <property type="entry name" value="MLTR_LBD"/>
    <property type="match status" value="1"/>
</dbReference>
<protein>
    <submittedName>
        <fullName evidence="2">Helix-turn-helix protein</fullName>
    </submittedName>
</protein>
<gene>
    <name evidence="2" type="ORF">C8D78_0218</name>
</gene>
<dbReference type="SMART" id="SM00530">
    <property type="entry name" value="HTH_XRE"/>
    <property type="match status" value="1"/>
</dbReference>
<dbReference type="AlphaFoldDB" id="A0A495FLP8"/>
<feature type="domain" description="HTH cro/C1-type" evidence="1">
    <location>
        <begin position="10"/>
        <end position="82"/>
    </location>
</feature>
<dbReference type="Proteomes" id="UP000276055">
    <property type="component" value="Unassembled WGS sequence"/>
</dbReference>
<dbReference type="InterPro" id="IPR001387">
    <property type="entry name" value="Cro/C1-type_HTH"/>
</dbReference>
<evidence type="ECO:0000259" key="1">
    <source>
        <dbReference type="SMART" id="SM00530"/>
    </source>
</evidence>
<organism evidence="2 3">
    <name type="scientific">Arthrobacter oryzae</name>
    <dbReference type="NCBI Taxonomy" id="409290"/>
    <lineage>
        <taxon>Bacteria</taxon>
        <taxon>Bacillati</taxon>
        <taxon>Actinomycetota</taxon>
        <taxon>Actinomycetes</taxon>
        <taxon>Micrococcales</taxon>
        <taxon>Micrococcaceae</taxon>
        <taxon>Arthrobacter</taxon>
    </lineage>
</organism>
<comment type="caution">
    <text evidence="2">The sequence shown here is derived from an EMBL/GenBank/DDBJ whole genome shotgun (WGS) entry which is preliminary data.</text>
</comment>
<dbReference type="InterPro" id="IPR041413">
    <property type="entry name" value="MLTR_LBD"/>
</dbReference>
<dbReference type="PANTHER" id="PTHR35010:SF2">
    <property type="entry name" value="BLL4672 PROTEIN"/>
    <property type="match status" value="1"/>
</dbReference>
<reference evidence="2 3" key="1">
    <citation type="submission" date="2018-10" db="EMBL/GenBank/DDBJ databases">
        <title>Genomic Encyclopedia of Type Strains, Phase IV (KMG-IV): sequencing the most valuable type-strain genomes for metagenomic binning, comparative biology and taxonomic classification.</title>
        <authorList>
            <person name="Goeker M."/>
        </authorList>
    </citation>
    <scope>NUCLEOTIDE SEQUENCE [LARGE SCALE GENOMIC DNA]</scope>
    <source>
        <strain evidence="2 3">DSM 25586</strain>
    </source>
</reference>
<dbReference type="OrthoDB" id="3518652at2"/>
<dbReference type="Gene3D" id="3.30.450.180">
    <property type="match status" value="1"/>
</dbReference>
<dbReference type="EMBL" id="RBIR01000001">
    <property type="protein sequence ID" value="RKR29902.1"/>
    <property type="molecule type" value="Genomic_DNA"/>
</dbReference>
<accession>A0A495FLP8</accession>
<proteinExistence type="predicted"/>
<dbReference type="GO" id="GO:0003677">
    <property type="term" value="F:DNA binding"/>
    <property type="evidence" value="ECO:0007669"/>
    <property type="project" value="InterPro"/>
</dbReference>
<sequence length="296" mass="32171">MGNRIEAGEFLRSRRARLTPEQIGIISGGRRRVPGLRREEVAMLAGTSSEYYARMERGDLAGVSAEVLDAVGRVLRLDEAETQYLHELARSAAPAAARRSVSARRPAPSGVRPSLQAFLDAITGAPAWVMNAQRDILATNTLGRALMAPLLADPANGGNNARFIFFSPASRTFYPDWESAADSTVASLRTAAGRNPHDTGLTNLIGELVTRSDSFRSRWSAHNVRLHRTGVKRIVHPDVGELDFIYEGLEIPDHPGWMIFAYTARAGSPTEERLRLLGSLAASTTQTPAPTSTREG</sequence>
<name>A0A495FLP8_9MICC</name>
<dbReference type="Gene3D" id="1.10.260.40">
    <property type="entry name" value="lambda repressor-like DNA-binding domains"/>
    <property type="match status" value="1"/>
</dbReference>